<feature type="transmembrane region" description="Helical" evidence="1">
    <location>
        <begin position="51"/>
        <end position="79"/>
    </location>
</feature>
<keyword evidence="1" id="KW-0812">Transmembrane</keyword>
<proteinExistence type="predicted"/>
<dbReference type="EMBL" id="JWIN03000002">
    <property type="protein sequence ID" value="KAB1282494.1"/>
    <property type="molecule type" value="Genomic_DNA"/>
</dbReference>
<keyword evidence="3" id="KW-1185">Reference proteome</keyword>
<name>A0A5N4EGT7_CAMDR</name>
<protein>
    <submittedName>
        <fullName evidence="2">Uncharacterized protein</fullName>
    </submittedName>
</protein>
<evidence type="ECO:0000313" key="3">
    <source>
        <dbReference type="Proteomes" id="UP000299084"/>
    </source>
</evidence>
<dbReference type="AlphaFoldDB" id="A0A5N4EGT7"/>
<comment type="caution">
    <text evidence="2">The sequence shown here is derived from an EMBL/GenBank/DDBJ whole genome shotgun (WGS) entry which is preliminary data.</text>
</comment>
<dbReference type="Proteomes" id="UP000299084">
    <property type="component" value="Unassembled WGS sequence"/>
</dbReference>
<evidence type="ECO:0000313" key="2">
    <source>
        <dbReference type="EMBL" id="KAB1282494.1"/>
    </source>
</evidence>
<accession>A0A5N4EGT7</accession>
<reference evidence="2 3" key="1">
    <citation type="journal article" date="2019" name="Mol. Ecol. Resour.">
        <title>Improving Illumina assemblies with Hi-C and long reads: an example with the North African dromedary.</title>
        <authorList>
            <person name="Elbers J.P."/>
            <person name="Rogers M.F."/>
            <person name="Perelman P.L."/>
            <person name="Proskuryakova A.A."/>
            <person name="Serdyukova N.A."/>
            <person name="Johnson W.E."/>
            <person name="Horin P."/>
            <person name="Corander J."/>
            <person name="Murphy D."/>
            <person name="Burger P.A."/>
        </authorList>
    </citation>
    <scope>NUCLEOTIDE SEQUENCE [LARGE SCALE GENOMIC DNA]</scope>
    <source>
        <strain evidence="2">Drom800</strain>
        <tissue evidence="2">Blood</tissue>
    </source>
</reference>
<organism evidence="2 3">
    <name type="scientific">Camelus dromedarius</name>
    <name type="common">Dromedary</name>
    <name type="synonym">Arabian camel</name>
    <dbReference type="NCBI Taxonomy" id="9838"/>
    <lineage>
        <taxon>Eukaryota</taxon>
        <taxon>Metazoa</taxon>
        <taxon>Chordata</taxon>
        <taxon>Craniata</taxon>
        <taxon>Vertebrata</taxon>
        <taxon>Euteleostomi</taxon>
        <taxon>Mammalia</taxon>
        <taxon>Eutheria</taxon>
        <taxon>Laurasiatheria</taxon>
        <taxon>Artiodactyla</taxon>
        <taxon>Tylopoda</taxon>
        <taxon>Camelidae</taxon>
        <taxon>Camelus</taxon>
    </lineage>
</organism>
<keyword evidence="1" id="KW-1133">Transmembrane helix</keyword>
<evidence type="ECO:0000256" key="1">
    <source>
        <dbReference type="SAM" id="Phobius"/>
    </source>
</evidence>
<gene>
    <name evidence="2" type="ORF">Cadr_000002170</name>
</gene>
<sequence length="103" mass="11491">MIVENVNQIIYFHPSSTVASHYRIEPVSYYDLKGLPVPSPFDLISFLPVPHAWLCCFLSGPAIGHVLFCLFGTFATAIYSARRALSQVRLHLNSQGSVHCQLD</sequence>
<keyword evidence="1" id="KW-0472">Membrane</keyword>